<dbReference type="Gene3D" id="3.90.580.10">
    <property type="entry name" value="Zinc finger, CHC2-type domain"/>
    <property type="match status" value="1"/>
</dbReference>
<evidence type="ECO:0000313" key="18">
    <source>
        <dbReference type="Proteomes" id="UP000230208"/>
    </source>
</evidence>
<sequence>MEDNVSKIKDRLDIVDVISGYLKVHKSGINYKARCPFHNEKTPSFFISPERQIWHCFGCAKGGDMFSFIQDIEGVEFIEALKLLAQRAGIELNYSSDNLAIKDDKSVLYEICENASRFFEKQLNNSVIGKKAMLYLKSRGLTEDTAREFRLGFAPSEWESLSVFLRNFGYKDTDIINAGLAIKREGSNGIYDRFRSRIIFPISDLSGQIVGFTGRIFESNFESIKEQVEPAKYINTPQTVIYDKSRILYGLNKAKAEIRREGKCVLVEGNMDVLMSHQAGIKNVVATSGTSLTSGHLKIIKRYTSNLNFCFDTDQAGATATRRGIGLALANELNVKVIEITDKECKDPADYVKKYSKIISNSIDGTENKSSEPTWPDIVARAKPILEFYFDKARKEFDPNSAESKKTVISILAPFVKRLSSQVEKAHWVAQLAFLLRTKEDVVEADIGAMKDDLPLENFDDKVVQTRTLAIENNLGRDGVQMRVEKDMLSQALLSVVMKNPTLFKGELKNVQFGLLDKHTADIISKLAAGDFKNINEMMSDFRKNEKSYKLEFAYLKSQELWKDFGDEDLKLEFENLITKINERSINAQLNSLVYDIKEAEIKKDKNKIVELVEKFGSLTKELAKAQTQIKQF</sequence>
<dbReference type="SMART" id="SM00493">
    <property type="entry name" value="TOPRIM"/>
    <property type="match status" value="1"/>
</dbReference>
<dbReference type="PANTHER" id="PTHR30313">
    <property type="entry name" value="DNA PRIMASE"/>
    <property type="match status" value="1"/>
</dbReference>
<dbReference type="SMART" id="SM00400">
    <property type="entry name" value="ZnF_CHCC"/>
    <property type="match status" value="1"/>
</dbReference>
<evidence type="ECO:0000256" key="3">
    <source>
        <dbReference type="ARBA" id="ARBA00022679"/>
    </source>
</evidence>
<dbReference type="AlphaFoldDB" id="A0A2H0R6C7"/>
<dbReference type="Gene3D" id="3.90.980.10">
    <property type="entry name" value="DNA primase, catalytic core, N-terminal domain"/>
    <property type="match status" value="1"/>
</dbReference>
<keyword evidence="7 12" id="KW-0863">Zinc-finger</keyword>
<evidence type="ECO:0000256" key="15">
    <source>
        <dbReference type="SAM" id="Coils"/>
    </source>
</evidence>
<keyword evidence="8 12" id="KW-0862">Zinc</keyword>
<keyword evidence="10 12" id="KW-0238">DNA-binding</keyword>
<comment type="caution">
    <text evidence="17">The sequence shown here is derived from an EMBL/GenBank/DDBJ whole genome shotgun (WGS) entry which is preliminary data.</text>
</comment>
<comment type="subunit">
    <text evidence="12">Monomer. Interacts with DnaB.</text>
</comment>
<comment type="cofactor">
    <cofactor evidence="12 13 14">
        <name>Zn(2+)</name>
        <dbReference type="ChEBI" id="CHEBI:29105"/>
    </cofactor>
    <text evidence="12 13 14">Binds 1 zinc ion per monomer.</text>
</comment>
<evidence type="ECO:0000256" key="7">
    <source>
        <dbReference type="ARBA" id="ARBA00022771"/>
    </source>
</evidence>
<keyword evidence="6 12" id="KW-0479">Metal-binding</keyword>
<evidence type="ECO:0000256" key="14">
    <source>
        <dbReference type="PIRSR" id="PIRSR002811-1"/>
    </source>
</evidence>
<feature type="coiled-coil region" evidence="15">
    <location>
        <begin position="595"/>
        <end position="629"/>
    </location>
</feature>
<reference evidence="17 18" key="1">
    <citation type="submission" date="2017-09" db="EMBL/GenBank/DDBJ databases">
        <title>Depth-based differentiation of microbial function through sediment-hosted aquifers and enrichment of novel symbionts in the deep terrestrial subsurface.</title>
        <authorList>
            <person name="Probst A.J."/>
            <person name="Ladd B."/>
            <person name="Jarett J.K."/>
            <person name="Geller-Mcgrath D.E."/>
            <person name="Sieber C.M."/>
            <person name="Emerson J.B."/>
            <person name="Anantharaman K."/>
            <person name="Thomas B.C."/>
            <person name="Malmstrom R."/>
            <person name="Stieglmeier M."/>
            <person name="Klingl A."/>
            <person name="Woyke T."/>
            <person name="Ryan C.M."/>
            <person name="Banfield J.F."/>
        </authorList>
    </citation>
    <scope>NUCLEOTIDE SEQUENCE [LARGE SCALE GENOMIC DNA]</scope>
    <source>
        <strain evidence="17">CG10_big_fil_rev_8_21_14_0_10_37_15</strain>
    </source>
</reference>
<evidence type="ECO:0000256" key="10">
    <source>
        <dbReference type="ARBA" id="ARBA00023125"/>
    </source>
</evidence>
<keyword evidence="4 12" id="KW-0548">Nucleotidyltransferase</keyword>
<keyword evidence="3 12" id="KW-0808">Transferase</keyword>
<dbReference type="InterPro" id="IPR006171">
    <property type="entry name" value="TOPRIM_dom"/>
</dbReference>
<dbReference type="PIRSF" id="PIRSF002811">
    <property type="entry name" value="DnaG"/>
    <property type="match status" value="1"/>
</dbReference>
<dbReference type="InterPro" id="IPR050219">
    <property type="entry name" value="DnaG_primase"/>
</dbReference>
<comment type="function">
    <text evidence="12 13">RNA polymerase that catalyzes the synthesis of short RNA molecules used as primers for DNA polymerase during DNA replication.</text>
</comment>
<dbReference type="SUPFAM" id="SSF56731">
    <property type="entry name" value="DNA primase core"/>
    <property type="match status" value="1"/>
</dbReference>
<evidence type="ECO:0000256" key="1">
    <source>
        <dbReference type="ARBA" id="ARBA00022478"/>
    </source>
</evidence>
<dbReference type="Proteomes" id="UP000230208">
    <property type="component" value="Unassembled WGS sequence"/>
</dbReference>
<accession>A0A2H0R6C7</accession>
<dbReference type="GO" id="GO:0000428">
    <property type="term" value="C:DNA-directed RNA polymerase complex"/>
    <property type="evidence" value="ECO:0007669"/>
    <property type="project" value="UniProtKB-KW"/>
</dbReference>
<dbReference type="GO" id="GO:0003677">
    <property type="term" value="F:DNA binding"/>
    <property type="evidence" value="ECO:0007669"/>
    <property type="project" value="UniProtKB-KW"/>
</dbReference>
<dbReference type="PROSITE" id="PS50880">
    <property type="entry name" value="TOPRIM"/>
    <property type="match status" value="1"/>
</dbReference>
<dbReference type="GO" id="GO:0006269">
    <property type="term" value="P:DNA replication, synthesis of primer"/>
    <property type="evidence" value="ECO:0007669"/>
    <property type="project" value="UniProtKB-UniRule"/>
</dbReference>
<dbReference type="InterPro" id="IPR019475">
    <property type="entry name" value="DNA_primase_DnaB-bd"/>
</dbReference>
<dbReference type="InterPro" id="IPR034151">
    <property type="entry name" value="TOPRIM_DnaG_bac"/>
</dbReference>
<dbReference type="EMBL" id="PCXP01000003">
    <property type="protein sequence ID" value="PIR42079.1"/>
    <property type="molecule type" value="Genomic_DNA"/>
</dbReference>
<name>A0A2H0R6C7_9BACT</name>
<dbReference type="GO" id="GO:0008270">
    <property type="term" value="F:zinc ion binding"/>
    <property type="evidence" value="ECO:0007669"/>
    <property type="project" value="UniProtKB-UniRule"/>
</dbReference>
<comment type="similarity">
    <text evidence="12 13">Belongs to the DnaG primase family.</text>
</comment>
<evidence type="ECO:0000256" key="11">
    <source>
        <dbReference type="ARBA" id="ARBA00023163"/>
    </source>
</evidence>
<dbReference type="GO" id="GO:0005737">
    <property type="term" value="C:cytoplasm"/>
    <property type="evidence" value="ECO:0007669"/>
    <property type="project" value="TreeGrafter"/>
</dbReference>
<dbReference type="InterPro" id="IPR013264">
    <property type="entry name" value="DNAG_N"/>
</dbReference>
<dbReference type="HAMAP" id="MF_00974">
    <property type="entry name" value="DNA_primase_DnaG"/>
    <property type="match status" value="1"/>
</dbReference>
<dbReference type="SUPFAM" id="SSF57783">
    <property type="entry name" value="Zinc beta-ribbon"/>
    <property type="match status" value="1"/>
</dbReference>
<dbReference type="EC" id="2.7.7.101" evidence="12"/>
<evidence type="ECO:0000256" key="4">
    <source>
        <dbReference type="ARBA" id="ARBA00022695"/>
    </source>
</evidence>
<keyword evidence="11 12" id="KW-0804">Transcription</keyword>
<evidence type="ECO:0000313" key="17">
    <source>
        <dbReference type="EMBL" id="PIR42079.1"/>
    </source>
</evidence>
<organism evidence="17 18">
    <name type="scientific">Candidatus Yanofskybacteria bacterium CG10_big_fil_rev_8_21_14_0_10_37_15</name>
    <dbReference type="NCBI Taxonomy" id="1975097"/>
    <lineage>
        <taxon>Bacteria</taxon>
        <taxon>Candidatus Yanofskyibacteriota</taxon>
    </lineage>
</organism>
<dbReference type="InterPro" id="IPR037068">
    <property type="entry name" value="DNA_primase_core_N_sf"/>
</dbReference>
<evidence type="ECO:0000256" key="5">
    <source>
        <dbReference type="ARBA" id="ARBA00022705"/>
    </source>
</evidence>
<gene>
    <name evidence="12" type="primary">dnaG</name>
    <name evidence="17" type="ORF">COV30_00300</name>
</gene>
<dbReference type="InterPro" id="IPR036977">
    <property type="entry name" value="DNA_primase_Znf_CHC2"/>
</dbReference>
<proteinExistence type="inferred from homology"/>
<dbReference type="GO" id="GO:1990077">
    <property type="term" value="C:primosome complex"/>
    <property type="evidence" value="ECO:0007669"/>
    <property type="project" value="UniProtKB-KW"/>
</dbReference>
<dbReference type="Pfam" id="PF10410">
    <property type="entry name" value="DnaB_bind"/>
    <property type="match status" value="1"/>
</dbReference>
<dbReference type="GO" id="GO:0003899">
    <property type="term" value="F:DNA-directed RNA polymerase activity"/>
    <property type="evidence" value="ECO:0007669"/>
    <property type="project" value="UniProtKB-UniRule"/>
</dbReference>
<protein>
    <recommendedName>
        <fullName evidence="12 13">DNA primase</fullName>
        <ecNumber evidence="12">2.7.7.101</ecNumber>
    </recommendedName>
</protein>
<dbReference type="Pfam" id="PF08275">
    <property type="entry name" value="DNAG_N"/>
    <property type="match status" value="1"/>
</dbReference>
<keyword evidence="5 12" id="KW-0235">DNA replication</keyword>
<feature type="zinc finger region" description="CHC2-type" evidence="12 14">
    <location>
        <begin position="35"/>
        <end position="59"/>
    </location>
</feature>
<keyword evidence="15" id="KW-0175">Coiled coil</keyword>
<feature type="domain" description="Toprim" evidence="16">
    <location>
        <begin position="262"/>
        <end position="348"/>
    </location>
</feature>
<evidence type="ECO:0000256" key="9">
    <source>
        <dbReference type="ARBA" id="ARBA00022842"/>
    </source>
</evidence>
<evidence type="ECO:0000256" key="6">
    <source>
        <dbReference type="ARBA" id="ARBA00022723"/>
    </source>
</evidence>
<evidence type="ECO:0000256" key="2">
    <source>
        <dbReference type="ARBA" id="ARBA00022515"/>
    </source>
</evidence>
<dbReference type="InterPro" id="IPR002694">
    <property type="entry name" value="Znf_CHC2"/>
</dbReference>
<comment type="domain">
    <text evidence="12">Contains an N-terminal zinc-binding domain, a central core domain that contains the primase activity, and a C-terminal DnaB-binding domain.</text>
</comment>
<comment type="catalytic activity">
    <reaction evidence="12">
        <text>ssDNA + n NTP = ssDNA/pppN(pN)n-1 hybrid + (n-1) diphosphate.</text>
        <dbReference type="EC" id="2.7.7.101"/>
    </reaction>
</comment>
<evidence type="ECO:0000256" key="8">
    <source>
        <dbReference type="ARBA" id="ARBA00022833"/>
    </source>
</evidence>
<evidence type="ECO:0000256" key="13">
    <source>
        <dbReference type="PIRNR" id="PIRNR002811"/>
    </source>
</evidence>
<dbReference type="CDD" id="cd03364">
    <property type="entry name" value="TOPRIM_DnaG_primases"/>
    <property type="match status" value="1"/>
</dbReference>
<dbReference type="Gene3D" id="3.40.1360.10">
    <property type="match status" value="1"/>
</dbReference>
<evidence type="ECO:0000259" key="16">
    <source>
        <dbReference type="PROSITE" id="PS50880"/>
    </source>
</evidence>
<dbReference type="FunFam" id="3.90.580.10:FF:000001">
    <property type="entry name" value="DNA primase"/>
    <property type="match status" value="1"/>
</dbReference>
<dbReference type="NCBIfam" id="TIGR01391">
    <property type="entry name" value="dnaG"/>
    <property type="match status" value="1"/>
</dbReference>
<dbReference type="InterPro" id="IPR006295">
    <property type="entry name" value="DNA_primase_DnaG"/>
</dbReference>
<keyword evidence="9" id="KW-0460">Magnesium</keyword>
<dbReference type="PANTHER" id="PTHR30313:SF2">
    <property type="entry name" value="DNA PRIMASE"/>
    <property type="match status" value="1"/>
</dbReference>
<keyword evidence="2 12" id="KW-0639">Primosome</keyword>
<dbReference type="Pfam" id="PF01807">
    <property type="entry name" value="Zn_ribbon_DnaG"/>
    <property type="match status" value="1"/>
</dbReference>
<dbReference type="Pfam" id="PF13155">
    <property type="entry name" value="Toprim_2"/>
    <property type="match status" value="1"/>
</dbReference>
<evidence type="ECO:0000256" key="12">
    <source>
        <dbReference type="HAMAP-Rule" id="MF_00974"/>
    </source>
</evidence>
<keyword evidence="1 12" id="KW-0240">DNA-directed RNA polymerase</keyword>
<dbReference type="InterPro" id="IPR030846">
    <property type="entry name" value="DnaG_bac"/>
</dbReference>